<comment type="caution">
    <text evidence="1">The sequence shown here is derived from an EMBL/GenBank/DDBJ whole genome shotgun (WGS) entry which is preliminary data.</text>
</comment>
<proteinExistence type="predicted"/>
<accession>A0A2G8L4V4</accession>
<sequence length="222" mass="25032">MTRSKRSATFSCQKLPPAYCKFYLPRPSKSQFLPLVYTISHYPEGDRSSTGYIYAIDRFDLGGELQVTKDDKDLSSVAVETGQIIADGVNFGAYFRLRAQERYGAYKGTHTTDDFVFITHTFLKPKSDILNTRGVYTVHIYPESLTSDKLKKETQIGVGWSPGCSKIIWWKGKKRNINTGPKLTLKSVQDAGLYTIGRPKSVKRGWFVQILVTASSKFIYAS</sequence>
<dbReference type="Proteomes" id="UP000230750">
    <property type="component" value="Unassembled WGS sequence"/>
</dbReference>
<evidence type="ECO:0000313" key="1">
    <source>
        <dbReference type="EMBL" id="PIK55309.1"/>
    </source>
</evidence>
<name>A0A2G8L4V4_STIJA</name>
<dbReference type="AlphaFoldDB" id="A0A2G8L4V4"/>
<dbReference type="EMBL" id="MRZV01000220">
    <property type="protein sequence ID" value="PIK55309.1"/>
    <property type="molecule type" value="Genomic_DNA"/>
</dbReference>
<gene>
    <name evidence="1" type="ORF">BSL78_07781</name>
</gene>
<protein>
    <submittedName>
        <fullName evidence="1">Uncharacterized protein</fullName>
    </submittedName>
</protein>
<keyword evidence="2" id="KW-1185">Reference proteome</keyword>
<organism evidence="1 2">
    <name type="scientific">Stichopus japonicus</name>
    <name type="common">Sea cucumber</name>
    <dbReference type="NCBI Taxonomy" id="307972"/>
    <lineage>
        <taxon>Eukaryota</taxon>
        <taxon>Metazoa</taxon>
        <taxon>Echinodermata</taxon>
        <taxon>Eleutherozoa</taxon>
        <taxon>Echinozoa</taxon>
        <taxon>Holothuroidea</taxon>
        <taxon>Aspidochirotacea</taxon>
        <taxon>Aspidochirotida</taxon>
        <taxon>Stichopodidae</taxon>
        <taxon>Apostichopus</taxon>
    </lineage>
</organism>
<evidence type="ECO:0000313" key="2">
    <source>
        <dbReference type="Proteomes" id="UP000230750"/>
    </source>
</evidence>
<reference evidence="1 2" key="1">
    <citation type="journal article" date="2017" name="PLoS Biol.">
        <title>The sea cucumber genome provides insights into morphological evolution and visceral regeneration.</title>
        <authorList>
            <person name="Zhang X."/>
            <person name="Sun L."/>
            <person name="Yuan J."/>
            <person name="Sun Y."/>
            <person name="Gao Y."/>
            <person name="Zhang L."/>
            <person name="Li S."/>
            <person name="Dai H."/>
            <person name="Hamel J.F."/>
            <person name="Liu C."/>
            <person name="Yu Y."/>
            <person name="Liu S."/>
            <person name="Lin W."/>
            <person name="Guo K."/>
            <person name="Jin S."/>
            <person name="Xu P."/>
            <person name="Storey K.B."/>
            <person name="Huan P."/>
            <person name="Zhang T."/>
            <person name="Zhou Y."/>
            <person name="Zhang J."/>
            <person name="Lin C."/>
            <person name="Li X."/>
            <person name="Xing L."/>
            <person name="Huo D."/>
            <person name="Sun M."/>
            <person name="Wang L."/>
            <person name="Mercier A."/>
            <person name="Li F."/>
            <person name="Yang H."/>
            <person name="Xiang J."/>
        </authorList>
    </citation>
    <scope>NUCLEOTIDE SEQUENCE [LARGE SCALE GENOMIC DNA]</scope>
    <source>
        <strain evidence="1">Shaxun</strain>
        <tissue evidence="1">Muscle</tissue>
    </source>
</reference>